<organism evidence="1">
    <name type="scientific">Zea mays</name>
    <name type="common">Maize</name>
    <dbReference type="NCBI Taxonomy" id="4577"/>
    <lineage>
        <taxon>Eukaryota</taxon>
        <taxon>Viridiplantae</taxon>
        <taxon>Streptophyta</taxon>
        <taxon>Embryophyta</taxon>
        <taxon>Tracheophyta</taxon>
        <taxon>Spermatophyta</taxon>
        <taxon>Magnoliopsida</taxon>
        <taxon>Liliopsida</taxon>
        <taxon>Poales</taxon>
        <taxon>Poaceae</taxon>
        <taxon>PACMAD clade</taxon>
        <taxon>Panicoideae</taxon>
        <taxon>Andropogonodae</taxon>
        <taxon>Andropogoneae</taxon>
        <taxon>Tripsacinae</taxon>
        <taxon>Zea</taxon>
    </lineage>
</organism>
<name>A0A3L6F4H4_MAIZE</name>
<accession>A0A3L6F4H4</accession>
<proteinExistence type="predicted"/>
<sequence>MYSLDVTSQFHQSPSRHRFFPSQTPVSRILHAPWPVAPRSDPTLLNHVLAPVHTRDTHQLNHLCFTTLNQPECLELYPVSAVTMVGLSWGHNNPIKSCSRFVLGQ</sequence>
<dbReference type="Proteomes" id="UP000251960">
    <property type="component" value="Chromosome 4"/>
</dbReference>
<reference evidence="1" key="1">
    <citation type="journal article" date="2018" name="Nat. Genet.">
        <title>Extensive intraspecific gene order and gene structural variations between Mo17 and other maize genomes.</title>
        <authorList>
            <person name="Sun S."/>
            <person name="Zhou Y."/>
            <person name="Chen J."/>
            <person name="Shi J."/>
            <person name="Zhao H."/>
            <person name="Zhao H."/>
            <person name="Song W."/>
            <person name="Zhang M."/>
            <person name="Cui Y."/>
            <person name="Dong X."/>
            <person name="Liu H."/>
            <person name="Ma X."/>
            <person name="Jiao Y."/>
            <person name="Wang B."/>
            <person name="Wei X."/>
            <person name="Stein J.C."/>
            <person name="Glaubitz J.C."/>
            <person name="Lu F."/>
            <person name="Yu G."/>
            <person name="Liang C."/>
            <person name="Fengler K."/>
            <person name="Li B."/>
            <person name="Rafalski A."/>
            <person name="Schnable P.S."/>
            <person name="Ware D.H."/>
            <person name="Buckler E.S."/>
            <person name="Lai J."/>
        </authorList>
    </citation>
    <scope>NUCLEOTIDE SEQUENCE [LARGE SCALE GENOMIC DNA]</scope>
    <source>
        <tissue evidence="1">Seedling</tissue>
    </source>
</reference>
<evidence type="ECO:0000313" key="1">
    <source>
        <dbReference type="EMBL" id="PWZ28194.1"/>
    </source>
</evidence>
<dbReference type="AlphaFoldDB" id="A0A3L6F4H4"/>
<dbReference type="EMBL" id="NCVQ01000005">
    <property type="protein sequence ID" value="PWZ28194.1"/>
    <property type="molecule type" value="Genomic_DNA"/>
</dbReference>
<comment type="caution">
    <text evidence="1">The sequence shown here is derived from an EMBL/GenBank/DDBJ whole genome shotgun (WGS) entry which is preliminary data.</text>
</comment>
<protein>
    <submittedName>
        <fullName evidence="1">Uncharacterized protein</fullName>
    </submittedName>
</protein>
<gene>
    <name evidence="1" type="ORF">Zm00014a_030557</name>
</gene>